<dbReference type="Pfam" id="PF02138">
    <property type="entry name" value="Beach"/>
    <property type="match status" value="1"/>
</dbReference>
<dbReference type="EMBL" id="CAJJDM010000052">
    <property type="protein sequence ID" value="CAD8074255.1"/>
    <property type="molecule type" value="Genomic_DNA"/>
</dbReference>
<proteinExistence type="predicted"/>
<evidence type="ECO:0000256" key="1">
    <source>
        <dbReference type="SAM" id="Coils"/>
    </source>
</evidence>
<keyword evidence="5" id="KW-1185">Reference proteome</keyword>
<dbReference type="InterPro" id="IPR000409">
    <property type="entry name" value="BEACH_dom"/>
</dbReference>
<feature type="domain" description="BEACH" evidence="2">
    <location>
        <begin position="2240"/>
        <end position="2534"/>
    </location>
</feature>
<evidence type="ECO:0000313" key="4">
    <source>
        <dbReference type="EMBL" id="CAD8074255.1"/>
    </source>
</evidence>
<keyword evidence="1" id="KW-0175">Coiled coil</keyword>
<dbReference type="CDD" id="cd06071">
    <property type="entry name" value="Beach"/>
    <property type="match status" value="1"/>
</dbReference>
<reference evidence="4" key="1">
    <citation type="submission" date="2021-01" db="EMBL/GenBank/DDBJ databases">
        <authorList>
            <consortium name="Genoscope - CEA"/>
            <person name="William W."/>
        </authorList>
    </citation>
    <scope>NUCLEOTIDE SEQUENCE</scope>
</reference>
<dbReference type="PANTHER" id="PTHR13743">
    <property type="entry name" value="BEIGE/BEACH-RELATED"/>
    <property type="match status" value="1"/>
</dbReference>
<dbReference type="SMART" id="SM01026">
    <property type="entry name" value="Beach"/>
    <property type="match status" value="1"/>
</dbReference>
<dbReference type="Pfam" id="PF14844">
    <property type="entry name" value="PH_BEACH"/>
    <property type="match status" value="1"/>
</dbReference>
<dbReference type="InterPro" id="IPR050865">
    <property type="entry name" value="BEACH_Domain"/>
</dbReference>
<comment type="caution">
    <text evidence="4">The sequence shown here is derived from an EMBL/GenBank/DDBJ whole genome shotgun (WGS) entry which is preliminary data.</text>
</comment>
<dbReference type="Proteomes" id="UP000688137">
    <property type="component" value="Unassembled WGS sequence"/>
</dbReference>
<evidence type="ECO:0008006" key="6">
    <source>
        <dbReference type="Google" id="ProtNLM"/>
    </source>
</evidence>
<dbReference type="OMA" id="TAYLHIE"/>
<gene>
    <name evidence="4" type="ORF">PPRIM_AZ9-3.1.T0520161</name>
</gene>
<feature type="domain" description="BEACH-type PH" evidence="3">
    <location>
        <begin position="2124"/>
        <end position="2233"/>
    </location>
</feature>
<sequence length="2958" mass="352084">MKSFNSFLKLLHIQWEQICSDDISDSVRDKLKQSLQNQSVLESRFISLSKSKSENPQEYESFFAQERDSPFFSTYLLICTVIKEYYSQTDNMLSELSPSLQSSSSTQQQITIESIIDCMDNLLYEYQKLTEINLIVRQVIFEVFYQVGGNVTIFIKNLMLNNDEQILSQKYIKAYMNLQKLLKLNINLNFKEKQKILPFIYQMLLGNTLYFAYINEIDFQNFIEIFQLFQQCFLENSKQLQELSDIEQFQEVTFCQVYSQCLKQNYQLQQYTEFLQSNISKWVEQIKEFNDVNYYLIFIYLIYVTEFVDIINFQPEIIQTRNQQIINLIKQKNNRVVSYLFNQILSNPKLKSYLQIFDDIFQNQNHDIKLIYYKLIGEQLLQINNPQIIDQYLCIHINGLKEFLNVNNLSTQQLIQFITYLCKYYNQFNEDQKKEFDSLLIKFYSQEIKDEQYYKKFDIKILQLLEDQQIYLQIIDIAIKNSSKSKQHSYGFLVFIQDSIQQNSEDLQHILKYIHFLMGSCKRNNKGQNKKSINYKKGKGTRILDFLLSNMRIFITIVKSVYDLMIKESNMTFKEQQCKIYIEIYHKITYIIYLIYWLIEDKSILNSGGIQQISLELCQIHYKFTINLIVILQKTNNLQSSIIYQIINNINSIAHGCDYINYIKDNYFDKNDNLINASDVFEQLNEKRVQLKLIFNKFYETSLSILFEVPYITIDRRFYLQILRFQLKTQISLVLSFTDFCPKFIFYFRIERDPEIINLMKQCAIIVVTLNQDPQIIKQLFETLSYHQSTILMNDLDEIQLDANDQDEIQQAYRLANLSPYRIPLLLQSSLLLRLVDDKNYYIKVVKIILEIFLQVYQQWQEILQSLQKQSNLLYFQGGSSSIQINMNPLPIQQIEVRMKLRLIMQENEIVSMQYLDRMSFGSFLVNSEYVGKLIIFTLCFTKNQEIQIAINKQKFIIIYKSDEPDQEEGIQTNFDLSQWFNLNFYIKNNQQMILEINEQRFSLQLKLPQIQTFQLNQFVLGVTLNFDIEQTQQMNKKQKFQTQFIDSFIFLNQSFDGQISEFNLIINDQKIKFEQSSNTNLQKQTKNFINSGVIIEEEIEFDDIFLITPCRQIQPIMCSQNVYILDMKKGLDFIQKSGGYNIFYMVLDVLYAVYENTNLSDSEEILILILKLLEEDIQRQSSQISRFVDSRNLQIFEEHCKQWIQINQRISDEFIKQLLSIYQKIGDEKASILYLLTVIKILDNKITTFEQMKLIFQSIVIQKVLKSENLIQFINVQLYFESRQLFTQISLIKAQPFINIESNNLFSHSLTKCIQYQGVVRTADFNRISEFFNLLLSQEQFNLFTLDILQIIEILIIDLMKQKNKLRSEEENILNNYKKNIVQILDKQNKFNTINQYFMYESEVFDKLYELTFSIYVSIVQKLRLNQKKDSELGSLQIYYDYFSPQTQTEVGQFFISKILSLISQNEKDECLVHQLLKFLNQLYSNQQIKDTMKETLTIYFLDVFKNVVLRKQQSDILVINLMQFQDFALLMKHLMPHSINKKQNSSELFTYFIIYLIEVYPKCTSEILYKVHIESNLFNKDSFNSFLQAIYPIIIQFYALKQVQQFQGQEDERKLISIITAYLHIEQCFGEISDLEFVNWNLYSQIMDKGIDLFNYLDILFYDVHLYMPNSEDNFNLENIRQDFEKQRKQCNRILPNGGIKRLMRQLIAPYVKIPQMKKPIKNYLSINKKNSEEGKIDQQSCIRIKKYIDQEFSAPLLQTKNILKRNLNQLFQDAGLSRGNQKEYREKKLRIKHHSKLYQSLIYYSLSQDSTLDETQIKNLQEIFGKYQLTKLIDWKNVNHNSIECLIYQQDASQEQIILAFNQLNNIKLQNIRNYQNQKYLQNTFDLSQIDQIRDETANAIQQSIFLDFQMNYQFIHKLWLLFPKIVDPYEMPKTQSNLSAHRQSSFSEMSIPIFRDSQKKYWEKESLDLKQRQGLWFFVDDYLQVLYQELNNFITHQEFKFEILENMQMKMQVCHLEDIIRRRSHLTQIKMKNFYKPYLKTNNQNRKKLTTLEESSSIDKSKSNINTSFTILLQKSDNIEESLSQSLIKRAKRRSSIRSEQLISNQNNLTMTSFRKGSSDSNQLVTTKYFCEYITQEAAYQGILRFNEKNQSLIFKSEKIDLKELFTSPEVKQTTEEIFLEISLTQILSVHPKRFLLNEIALEIFIHRQNFFFNLFRNEKLQEFVQELKRKKVQVIDPIEEFKKRNYQQNWVGGQLSNFQYLMLVNTFSGRTYNDLSQYFIFPWVISNYKSQQIDFAWRKQSNIFRNLKLPMGAIQRKPEEILKDYKERDLDCIDENFMYGSHYSNAAIVFNYLIRLEPFNELHFSLQKNKFDVADRLFSKIDILWENSIKQDNKELIPEFYYMPEFLKNINFFDFGTLQSQSRVTDVELPKWVKTQTAEEFVYRMRQALESDAISSQLNHWIDLIFGINNNGQNAVDNVNVFHYLTYEQNLQMILKKNDDHSTIQSYLTQVYYFGQTPKQLFQKAHQKRKYSLQLYINQIPFFGDNPDKNNKGVIFQQRAEQNKIDKSQILGFYPYSKKCIYILKVDDEKYNHLTLLETKNQEDQGYYYYHCITKQQVKLPEIKVDGCNPQNMFTFIYEQEYQFGDGYDSQYYSIYEERQNYNLYFCLVGFLDKSVKIYDLRNKMQELKIDVSFQNVKRQKRASCVRYHAVSKILAIGSLDGLLQLYQLQFGQQMQAKGVLTKQLRNGILSIDLTDLNILTVDQKNVANLFTLEGDLLQTIQLDNSDKILQCCIQIQFLVFKSANSQISIYTVNGKQYLQTMQLMDKVSKNILFTTPFSSKFLLYSLNQQGEENLTKFDPIIYCYDIFELKLQQQQLGILKSDKIMVKKGSQKGSGISALHISFDRCLITDQNEIKHIYLIAIDNQIFFYMDEQYDQKLILRQKLKEGGLSII</sequence>
<evidence type="ECO:0000313" key="5">
    <source>
        <dbReference type="Proteomes" id="UP000688137"/>
    </source>
</evidence>
<dbReference type="PANTHER" id="PTHR13743:SF112">
    <property type="entry name" value="BEACH DOMAIN-CONTAINING PROTEIN"/>
    <property type="match status" value="1"/>
</dbReference>
<dbReference type="PROSITE" id="PS50197">
    <property type="entry name" value="BEACH"/>
    <property type="match status" value="1"/>
</dbReference>
<name>A0A8S1M9C5_PARPR</name>
<dbReference type="PROSITE" id="PS51783">
    <property type="entry name" value="PH_BEACH"/>
    <property type="match status" value="1"/>
</dbReference>
<organism evidence="4 5">
    <name type="scientific">Paramecium primaurelia</name>
    <dbReference type="NCBI Taxonomy" id="5886"/>
    <lineage>
        <taxon>Eukaryota</taxon>
        <taxon>Sar</taxon>
        <taxon>Alveolata</taxon>
        <taxon>Ciliophora</taxon>
        <taxon>Intramacronucleata</taxon>
        <taxon>Oligohymenophorea</taxon>
        <taxon>Peniculida</taxon>
        <taxon>Parameciidae</taxon>
        <taxon>Paramecium</taxon>
    </lineage>
</organism>
<evidence type="ECO:0000259" key="3">
    <source>
        <dbReference type="PROSITE" id="PS51783"/>
    </source>
</evidence>
<dbReference type="InterPro" id="IPR023362">
    <property type="entry name" value="PH-BEACH_dom"/>
</dbReference>
<feature type="coiled-coil region" evidence="1">
    <location>
        <begin position="1353"/>
        <end position="1388"/>
    </location>
</feature>
<evidence type="ECO:0000259" key="2">
    <source>
        <dbReference type="PROSITE" id="PS50197"/>
    </source>
</evidence>
<protein>
    <recommendedName>
        <fullName evidence="6">Beige/BEACH domain-containing protein</fullName>
    </recommendedName>
</protein>
<accession>A0A8S1M9C5</accession>